<keyword evidence="7" id="KW-1071">Ligand-gated ion channel</keyword>
<dbReference type="SUPFAM" id="SSF81324">
    <property type="entry name" value="Voltage-gated potassium channels"/>
    <property type="match status" value="1"/>
</dbReference>
<keyword evidence="8" id="KW-0407">Ion channel</keyword>
<comment type="subcellular location">
    <subcellularLocation>
        <location evidence="1">Membrane</location>
        <topology evidence="1">Multi-pass membrane protein</topology>
    </subcellularLocation>
</comment>
<feature type="transmembrane region" description="Helical" evidence="9">
    <location>
        <begin position="146"/>
        <end position="170"/>
    </location>
</feature>
<evidence type="ECO:0000256" key="9">
    <source>
        <dbReference type="SAM" id="Phobius"/>
    </source>
</evidence>
<dbReference type="GO" id="GO:0005222">
    <property type="term" value="F:intracellularly cAMP-activated cation channel activity"/>
    <property type="evidence" value="ECO:0007669"/>
    <property type="project" value="TreeGrafter"/>
</dbReference>
<feature type="transmembrane region" description="Helical" evidence="9">
    <location>
        <begin position="226"/>
        <end position="249"/>
    </location>
</feature>
<dbReference type="InterPro" id="IPR000595">
    <property type="entry name" value="cNMP-bd_dom"/>
</dbReference>
<dbReference type="InterPro" id="IPR032406">
    <property type="entry name" value="CLZ_dom"/>
</dbReference>
<dbReference type="PROSITE" id="PS00888">
    <property type="entry name" value="CNMP_BINDING_1"/>
    <property type="match status" value="1"/>
</dbReference>
<dbReference type="PANTHER" id="PTHR45638">
    <property type="entry name" value="CYCLIC NUCLEOTIDE-GATED CATION CHANNEL SUBUNIT A"/>
    <property type="match status" value="1"/>
</dbReference>
<feature type="transmembrane region" description="Helical" evidence="9">
    <location>
        <begin position="279"/>
        <end position="306"/>
    </location>
</feature>
<evidence type="ECO:0000313" key="11">
    <source>
        <dbReference type="Proteomes" id="UP000887540"/>
    </source>
</evidence>
<dbReference type="SUPFAM" id="SSF51206">
    <property type="entry name" value="cAMP-binding domain-like"/>
    <property type="match status" value="2"/>
</dbReference>
<feature type="domain" description="Cyclic nucleotide-binding" evidence="10">
    <location>
        <begin position="508"/>
        <end position="544"/>
    </location>
</feature>
<organism evidence="11 12">
    <name type="scientific">Acrobeloides nanus</name>
    <dbReference type="NCBI Taxonomy" id="290746"/>
    <lineage>
        <taxon>Eukaryota</taxon>
        <taxon>Metazoa</taxon>
        <taxon>Ecdysozoa</taxon>
        <taxon>Nematoda</taxon>
        <taxon>Chromadorea</taxon>
        <taxon>Rhabditida</taxon>
        <taxon>Tylenchina</taxon>
        <taxon>Cephalobomorpha</taxon>
        <taxon>Cephaloboidea</taxon>
        <taxon>Cephalobidae</taxon>
        <taxon>Acrobeloides</taxon>
    </lineage>
</organism>
<evidence type="ECO:0000256" key="3">
    <source>
        <dbReference type="ARBA" id="ARBA00022692"/>
    </source>
</evidence>
<dbReference type="InterPro" id="IPR014710">
    <property type="entry name" value="RmlC-like_jellyroll"/>
</dbReference>
<evidence type="ECO:0000259" key="10">
    <source>
        <dbReference type="PROSITE" id="PS50042"/>
    </source>
</evidence>
<keyword evidence="11" id="KW-1185">Reference proteome</keyword>
<dbReference type="FunFam" id="2.60.120.10:FF:000002">
    <property type="entry name" value="Cyclic nucleotide gated channel alpha 1a"/>
    <property type="match status" value="1"/>
</dbReference>
<evidence type="ECO:0000256" key="4">
    <source>
        <dbReference type="ARBA" id="ARBA00022989"/>
    </source>
</evidence>
<dbReference type="GO" id="GO:0005223">
    <property type="term" value="F:intracellularly cGMP-activated cation channel activity"/>
    <property type="evidence" value="ECO:0007669"/>
    <property type="project" value="TreeGrafter"/>
</dbReference>
<dbReference type="PROSITE" id="PS50042">
    <property type="entry name" value="CNMP_BINDING_3"/>
    <property type="match status" value="2"/>
</dbReference>
<evidence type="ECO:0000256" key="7">
    <source>
        <dbReference type="ARBA" id="ARBA00023286"/>
    </source>
</evidence>
<dbReference type="WBParaSite" id="ACRNAN_Path_1003.g3853.t2">
    <property type="protein sequence ID" value="ACRNAN_Path_1003.g3853.t2"/>
    <property type="gene ID" value="ACRNAN_Path_1003.g3853"/>
</dbReference>
<keyword evidence="2" id="KW-0813">Transport</keyword>
<evidence type="ECO:0000256" key="1">
    <source>
        <dbReference type="ARBA" id="ARBA00004141"/>
    </source>
</evidence>
<keyword evidence="6 9" id="KW-0472">Membrane</keyword>
<dbReference type="CDD" id="cd00038">
    <property type="entry name" value="CAP_ED"/>
    <property type="match status" value="1"/>
</dbReference>
<keyword evidence="5" id="KW-0406">Ion transport</keyword>
<keyword evidence="3 9" id="KW-0812">Transmembrane</keyword>
<evidence type="ECO:0000256" key="5">
    <source>
        <dbReference type="ARBA" id="ARBA00023065"/>
    </source>
</evidence>
<sequence length="751" mass="87983">MASDREQDAEIALAMATSTNKFARLVRMMMLIKRWTTGQIQQETEERLDDRNMLMFKFFETIAGTKNLSIIGNHQEESMSWFKWTTGQNQQETEERLDDRNMLMFKFFETVAGTKNLSIIGNHQEESMSWFNKIWHLSINETNNFYYRWSAIVMLSCIYNLVLIPVMIFAEFRQSYYKPWLVANAITDVVNLFDILIQSKREFMEDGVCITEPKAMLVKYFKSRDFILDLLSVTPSDLVMLIFPNLAFVRLNRLLKIHRIFDFMERTEIRTNFPHLFRLLRLIVVCFVIFHWNACVYFLLSILYGYQDSEMEDWVFSYEKILDPLLPKCNNRLYAGTCLFDEDGLDAHERHTYVDELLDFWEPKKYVREFSNLTKKYSLSFYWSSLTLVNLGEQPSPTQLSQMLFEIVDTLLGLVIFAIIVGDIGNMVTSMNLARSTFEEKKDGCKRYMRFRKVNQVLERKVVEWFEYTWTRGQAKVDESKIVEYLPSRLHGQMSVQIHMDTIRKVRLFQDCEAGLLYELVLRLHLQIFSPGDYICRKGDVGKDCEAGLLYELVLRLHLQIFSPGDYICRKGDVGKEMYIIKRGCLEVVSPDGLKVFATLNEGAVFGELSILNIPGNKNGNRRTASIRAVGYSDLYVLTKDDLWDAIREFPDAKKSLIDKGKEILRKDNLLKESDDEAELSDMEIEGIPIEERLSKIRKNLYKLEETINKYASSFHGGNAEMKRRITQLEQRYKTRKHSIQGLYSNMNIDF</sequence>
<dbReference type="Gene3D" id="1.10.287.630">
    <property type="entry name" value="Helix hairpin bin"/>
    <property type="match status" value="1"/>
</dbReference>
<dbReference type="InterPro" id="IPR018490">
    <property type="entry name" value="cNMP-bd_dom_sf"/>
</dbReference>
<name>A0A914BU98_9BILA</name>
<keyword evidence="4 9" id="KW-1133">Transmembrane helix</keyword>
<dbReference type="FunFam" id="1.10.287.630:FF:000001">
    <property type="entry name" value="Cyclic nucleotide-gated channel alpha 3"/>
    <property type="match status" value="1"/>
</dbReference>
<dbReference type="GO" id="GO:0030553">
    <property type="term" value="F:cGMP binding"/>
    <property type="evidence" value="ECO:0007669"/>
    <property type="project" value="TreeGrafter"/>
</dbReference>
<evidence type="ECO:0000256" key="2">
    <source>
        <dbReference type="ARBA" id="ARBA00022448"/>
    </source>
</evidence>
<dbReference type="InterPro" id="IPR005821">
    <property type="entry name" value="Ion_trans_dom"/>
</dbReference>
<dbReference type="GO" id="GO:0044877">
    <property type="term" value="F:protein-containing complex binding"/>
    <property type="evidence" value="ECO:0007669"/>
    <property type="project" value="TreeGrafter"/>
</dbReference>
<dbReference type="Gene3D" id="2.60.120.10">
    <property type="entry name" value="Jelly Rolls"/>
    <property type="match status" value="2"/>
</dbReference>
<reference evidence="12" key="1">
    <citation type="submission" date="2022-11" db="UniProtKB">
        <authorList>
            <consortium name="WormBaseParasite"/>
        </authorList>
    </citation>
    <scope>IDENTIFICATION</scope>
</reference>
<feature type="domain" description="Cyclic nucleotide-binding" evidence="10">
    <location>
        <begin position="541"/>
        <end position="660"/>
    </location>
</feature>
<dbReference type="Pfam" id="PF00520">
    <property type="entry name" value="Ion_trans"/>
    <property type="match status" value="1"/>
</dbReference>
<protein>
    <submittedName>
        <fullName evidence="12">Cyclic nucleotide-binding domain-containing protein</fullName>
    </submittedName>
</protein>
<accession>A0A914BU98</accession>
<dbReference type="Gene3D" id="1.10.287.70">
    <property type="match status" value="1"/>
</dbReference>
<dbReference type="Pfam" id="PF00027">
    <property type="entry name" value="cNMP_binding"/>
    <property type="match status" value="1"/>
</dbReference>
<evidence type="ECO:0000256" key="6">
    <source>
        <dbReference type="ARBA" id="ARBA00023136"/>
    </source>
</evidence>
<dbReference type="AlphaFoldDB" id="A0A914BU98"/>
<dbReference type="Proteomes" id="UP000887540">
    <property type="component" value="Unplaced"/>
</dbReference>
<dbReference type="PROSITE" id="PS00889">
    <property type="entry name" value="CNMP_BINDING_2"/>
    <property type="match status" value="1"/>
</dbReference>
<evidence type="ECO:0000313" key="12">
    <source>
        <dbReference type="WBParaSite" id="ACRNAN_Path_1003.g3853.t2"/>
    </source>
</evidence>
<dbReference type="Pfam" id="PF16526">
    <property type="entry name" value="CLZ"/>
    <property type="match status" value="1"/>
</dbReference>
<dbReference type="InterPro" id="IPR050866">
    <property type="entry name" value="CNG_cation_channel"/>
</dbReference>
<evidence type="ECO:0000256" key="8">
    <source>
        <dbReference type="ARBA" id="ARBA00023303"/>
    </source>
</evidence>
<dbReference type="InterPro" id="IPR018488">
    <property type="entry name" value="cNMP-bd_CS"/>
</dbReference>
<proteinExistence type="predicted"/>
<dbReference type="SMART" id="SM00100">
    <property type="entry name" value="cNMP"/>
    <property type="match status" value="1"/>
</dbReference>
<dbReference type="GO" id="GO:0005886">
    <property type="term" value="C:plasma membrane"/>
    <property type="evidence" value="ECO:0007669"/>
    <property type="project" value="TreeGrafter"/>
</dbReference>
<dbReference type="PANTHER" id="PTHR45638:SF5">
    <property type="entry name" value="CYCLIC NUCLEOTIDE-BINDING DOMAIN-CONTAINING PROTEIN"/>
    <property type="match status" value="1"/>
</dbReference>
<dbReference type="GO" id="GO:0017071">
    <property type="term" value="C:intracellular cyclic nucleotide activated cation channel complex"/>
    <property type="evidence" value="ECO:0007669"/>
    <property type="project" value="TreeGrafter"/>
</dbReference>